<sequence length="581" mass="66587">MSADPEDKAQQSTSNGKGPQKDRHILTSEQRATTRSDLPIEHRWIWDVAYEKGLFSGIREGVDATIEQYEKCYGLDDSREWMMVQAFEQLRRGRLAGYDSDELEMKSEYDSSIDDSETSDLCDDLQMLAMAESPIEPTTVAHYPPLPVEILQQIFDRTFPPHYLLDWEHAFGEHAFACMAIAHQKSLMSVCQSWYNVVKPYLYEQIHIRRPTQLFMLLDSLKRNPENQPLVKGISVSCVVGAAWAEKFFKTIQSVVDRAPNLTDFSMKGWSVTGDPDIPDAFRFPVFKQDNMRLGISYFTTLDSRLNHTQPQDFPHGGFDRLTRLSLNVDYDKYFTDSQNQALDLDLPVLETLDLHHYLEFTGLRGTWKMPRLKNFSIDWSDPHALIGFLHDHGRGLRRLELAFTLALELNLHLLCPSLEHLVVRQGSPSNVPLAHPTIRWIDVWLRYSSFPTSEQYLRLRALQHANARESLPSFLGLRFFHSQLLHLPDLPHRLPPWSVTSARDSYEIRFADFFIRHEEGRVFGTAAVPENESPGGQDATWKYASSSGYYESSEGSSSEAWSSEPESDGGKEFFSGFDSE</sequence>
<dbReference type="AlphaFoldDB" id="A8N5D0"/>
<evidence type="ECO:0000313" key="2">
    <source>
        <dbReference type="EMBL" id="EAU91740.1"/>
    </source>
</evidence>
<dbReference type="Proteomes" id="UP000001861">
    <property type="component" value="Unassembled WGS sequence"/>
</dbReference>
<dbReference type="EMBL" id="AACS02000003">
    <property type="protein sequence ID" value="EAU91740.1"/>
    <property type="molecule type" value="Genomic_DNA"/>
</dbReference>
<feature type="region of interest" description="Disordered" evidence="1">
    <location>
        <begin position="549"/>
        <end position="581"/>
    </location>
</feature>
<keyword evidence="3" id="KW-1185">Reference proteome</keyword>
<comment type="caution">
    <text evidence="2">The sequence shown here is derived from an EMBL/GenBank/DDBJ whole genome shotgun (WGS) entry which is preliminary data.</text>
</comment>
<evidence type="ECO:0000313" key="3">
    <source>
        <dbReference type="Proteomes" id="UP000001861"/>
    </source>
</evidence>
<reference evidence="2 3" key="1">
    <citation type="journal article" date="2010" name="Proc. Natl. Acad. Sci. U.S.A.">
        <title>Insights into evolution of multicellular fungi from the assembled chromosomes of the mushroom Coprinopsis cinerea (Coprinus cinereus).</title>
        <authorList>
            <person name="Stajich J.E."/>
            <person name="Wilke S.K."/>
            <person name="Ahren D."/>
            <person name="Au C.H."/>
            <person name="Birren B.W."/>
            <person name="Borodovsky M."/>
            <person name="Burns C."/>
            <person name="Canback B."/>
            <person name="Casselton L.A."/>
            <person name="Cheng C.K."/>
            <person name="Deng J."/>
            <person name="Dietrich F.S."/>
            <person name="Fargo D.C."/>
            <person name="Farman M.L."/>
            <person name="Gathman A.C."/>
            <person name="Goldberg J."/>
            <person name="Guigo R."/>
            <person name="Hoegger P.J."/>
            <person name="Hooker J.B."/>
            <person name="Huggins A."/>
            <person name="James T.Y."/>
            <person name="Kamada T."/>
            <person name="Kilaru S."/>
            <person name="Kodira C."/>
            <person name="Kues U."/>
            <person name="Kupfer D."/>
            <person name="Kwan H.S."/>
            <person name="Lomsadze A."/>
            <person name="Li W."/>
            <person name="Lilly W.W."/>
            <person name="Ma L.J."/>
            <person name="Mackey A.J."/>
            <person name="Manning G."/>
            <person name="Martin F."/>
            <person name="Muraguchi H."/>
            <person name="Natvig D.O."/>
            <person name="Palmerini H."/>
            <person name="Ramesh M.A."/>
            <person name="Rehmeyer C.J."/>
            <person name="Roe B.A."/>
            <person name="Shenoy N."/>
            <person name="Stanke M."/>
            <person name="Ter-Hovhannisyan V."/>
            <person name="Tunlid A."/>
            <person name="Velagapudi R."/>
            <person name="Vision T.J."/>
            <person name="Zeng Q."/>
            <person name="Zolan M.E."/>
            <person name="Pukkila P.J."/>
        </authorList>
    </citation>
    <scope>NUCLEOTIDE SEQUENCE [LARGE SCALE GENOMIC DNA]</scope>
    <source>
        <strain evidence="3">Okayama-7 / 130 / ATCC MYA-4618 / FGSC 9003</strain>
    </source>
</reference>
<dbReference type="RefSeq" id="XP_001830075.1">
    <property type="nucleotide sequence ID" value="XM_001830023.1"/>
</dbReference>
<feature type="compositionally biased region" description="Basic and acidic residues" evidence="1">
    <location>
        <begin position="19"/>
        <end position="33"/>
    </location>
</feature>
<proteinExistence type="predicted"/>
<dbReference type="SUPFAM" id="SSF52058">
    <property type="entry name" value="L domain-like"/>
    <property type="match status" value="1"/>
</dbReference>
<dbReference type="OrthoDB" id="3258555at2759"/>
<dbReference type="OMA" id="DSCVVWA"/>
<protein>
    <submittedName>
        <fullName evidence="2">Uncharacterized protein</fullName>
    </submittedName>
</protein>
<dbReference type="VEuPathDB" id="FungiDB:CC1G_04508"/>
<accession>A8N5D0</accession>
<evidence type="ECO:0000256" key="1">
    <source>
        <dbReference type="SAM" id="MobiDB-lite"/>
    </source>
</evidence>
<gene>
    <name evidence="2" type="ORF">CC1G_04508</name>
</gene>
<dbReference type="InParanoid" id="A8N5D0"/>
<dbReference type="InterPro" id="IPR032675">
    <property type="entry name" value="LRR_dom_sf"/>
</dbReference>
<feature type="region of interest" description="Disordered" evidence="1">
    <location>
        <begin position="1"/>
        <end position="33"/>
    </location>
</feature>
<name>A8N5D0_COPC7</name>
<dbReference type="eggNOG" id="ENOG502RBJE">
    <property type="taxonomic scope" value="Eukaryota"/>
</dbReference>
<dbReference type="GeneID" id="6006513"/>
<dbReference type="Gene3D" id="3.80.10.10">
    <property type="entry name" value="Ribonuclease Inhibitor"/>
    <property type="match status" value="1"/>
</dbReference>
<dbReference type="KEGG" id="cci:CC1G_04508"/>
<organism evidence="2 3">
    <name type="scientific">Coprinopsis cinerea (strain Okayama-7 / 130 / ATCC MYA-4618 / FGSC 9003)</name>
    <name type="common">Inky cap fungus</name>
    <name type="synonym">Hormographiella aspergillata</name>
    <dbReference type="NCBI Taxonomy" id="240176"/>
    <lineage>
        <taxon>Eukaryota</taxon>
        <taxon>Fungi</taxon>
        <taxon>Dikarya</taxon>
        <taxon>Basidiomycota</taxon>
        <taxon>Agaricomycotina</taxon>
        <taxon>Agaricomycetes</taxon>
        <taxon>Agaricomycetidae</taxon>
        <taxon>Agaricales</taxon>
        <taxon>Agaricineae</taxon>
        <taxon>Psathyrellaceae</taxon>
        <taxon>Coprinopsis</taxon>
    </lineage>
</organism>
<feature type="compositionally biased region" description="Low complexity" evidence="1">
    <location>
        <begin position="549"/>
        <end position="565"/>
    </location>
</feature>